<dbReference type="Proteomes" id="UP000077002">
    <property type="component" value="Unassembled WGS sequence"/>
</dbReference>
<reference evidence="1 2" key="1">
    <citation type="submission" date="2016-03" db="EMBL/GenBank/DDBJ databases">
        <title>Draft genome sequence of the Fonsecaea monophora CBS 269.37.</title>
        <authorList>
            <person name="Bombassaro A."/>
            <person name="Vinicius W.A."/>
            <person name="De Hoog S."/>
            <person name="Sun J."/>
            <person name="Souza E.M."/>
            <person name="Raittz R.T."/>
            <person name="Costa F."/>
            <person name="Leao A.C."/>
            <person name="Tadra-Sfeir M.Z."/>
            <person name="Baura V."/>
            <person name="Balsanelli E."/>
            <person name="Pedrosa F.O."/>
            <person name="Moreno L.F."/>
            <person name="Steffens M.B."/>
            <person name="Xi L."/>
            <person name="Bocca A.L."/>
            <person name="Felipe M.S."/>
            <person name="Teixeira M."/>
            <person name="Telles Filho F.Q."/>
            <person name="Azevedo C.M."/>
            <person name="Gomes R."/>
            <person name="Vicente V.A."/>
        </authorList>
    </citation>
    <scope>NUCLEOTIDE SEQUENCE [LARGE SCALE GENOMIC DNA]</scope>
    <source>
        <strain evidence="1 2">CBS 269.37</strain>
    </source>
</reference>
<dbReference type="GO" id="GO:0008168">
    <property type="term" value="F:methyltransferase activity"/>
    <property type="evidence" value="ECO:0007669"/>
    <property type="project" value="TreeGrafter"/>
</dbReference>
<dbReference type="CDD" id="cd02440">
    <property type="entry name" value="AdoMet_MTases"/>
    <property type="match status" value="1"/>
</dbReference>
<organism evidence="1 2">
    <name type="scientific">Fonsecaea monophora</name>
    <dbReference type="NCBI Taxonomy" id="254056"/>
    <lineage>
        <taxon>Eukaryota</taxon>
        <taxon>Fungi</taxon>
        <taxon>Dikarya</taxon>
        <taxon>Ascomycota</taxon>
        <taxon>Pezizomycotina</taxon>
        <taxon>Eurotiomycetes</taxon>
        <taxon>Chaetothyriomycetidae</taxon>
        <taxon>Chaetothyriales</taxon>
        <taxon>Herpotrichiellaceae</taxon>
        <taxon>Fonsecaea</taxon>
    </lineage>
</organism>
<dbReference type="OrthoDB" id="2013972at2759"/>
<dbReference type="EMBL" id="LVKK01000146">
    <property type="protein sequence ID" value="OAG34685.1"/>
    <property type="molecule type" value="Genomic_DNA"/>
</dbReference>
<sequence>MTSSISEIQTRQSDLVIEVDDVDSALGGDLSTYTRSLRSSIFQGVQENGRAYHRYKDGSYILPQDDLEQERLDLQHEIFLVAFHRKLFLAPVQRSMQEVLDLGTGTGIWAIGFADQHPESNVLGIDLSPIQPHAVPPNCKLFRRAFDALQPGGWLEMQDLYMPLLCDDGTLEGTAYGEWNNRYLEACARLRRDPSWTAKYKDWMVEAGFTNVRQEIFRWPVNPWAKNKALKEIGLWNMLNMLDGLDGFTVRLWTTAFGMTVEEIQIFLVQVRKDLRNTSIHSYWPMIFMSCDRNGTGGYDTAPSSRVNADIPALQMSKFCLYLCFAVKVAPIGKSPVHAVHGIHEPVIMRAICEVEVADEVGRFSRQRILPSTITLRGLTAAPGRSQ</sequence>
<dbReference type="PANTHER" id="PTHR43591:SF24">
    <property type="entry name" value="2-METHOXY-6-POLYPRENYL-1,4-BENZOQUINOL METHYLASE, MITOCHONDRIAL"/>
    <property type="match status" value="1"/>
</dbReference>
<comment type="caution">
    <text evidence="1">The sequence shown here is derived from an EMBL/GenBank/DDBJ whole genome shotgun (WGS) entry which is preliminary data.</text>
</comment>
<proteinExistence type="predicted"/>
<evidence type="ECO:0008006" key="3">
    <source>
        <dbReference type="Google" id="ProtNLM"/>
    </source>
</evidence>
<dbReference type="SUPFAM" id="SSF53335">
    <property type="entry name" value="S-adenosyl-L-methionine-dependent methyltransferases"/>
    <property type="match status" value="1"/>
</dbReference>
<name>A0A177ERP2_9EURO</name>
<evidence type="ECO:0000313" key="1">
    <source>
        <dbReference type="EMBL" id="OAG34685.1"/>
    </source>
</evidence>
<dbReference type="RefSeq" id="XP_022506637.1">
    <property type="nucleotide sequence ID" value="XM_022661061.1"/>
</dbReference>
<dbReference type="Gene3D" id="3.40.50.150">
    <property type="entry name" value="Vaccinia Virus protein VP39"/>
    <property type="match status" value="2"/>
</dbReference>
<dbReference type="AlphaFoldDB" id="A0A177ERP2"/>
<accession>A0A177ERP2</accession>
<dbReference type="PANTHER" id="PTHR43591">
    <property type="entry name" value="METHYLTRANSFERASE"/>
    <property type="match status" value="1"/>
</dbReference>
<evidence type="ECO:0000313" key="2">
    <source>
        <dbReference type="Proteomes" id="UP000077002"/>
    </source>
</evidence>
<dbReference type="InterPro" id="IPR029063">
    <property type="entry name" value="SAM-dependent_MTases_sf"/>
</dbReference>
<dbReference type="Pfam" id="PF13489">
    <property type="entry name" value="Methyltransf_23"/>
    <property type="match status" value="1"/>
</dbReference>
<protein>
    <recommendedName>
        <fullName evidence="3">Methyltransferase domain-containing protein</fullName>
    </recommendedName>
</protein>
<dbReference type="GeneID" id="34606263"/>
<gene>
    <name evidence="1" type="ORF">AYO21_11164</name>
</gene>
<keyword evidence="2" id="KW-1185">Reference proteome</keyword>